<evidence type="ECO:0000313" key="2">
    <source>
        <dbReference type="Proteomes" id="UP001153148"/>
    </source>
</evidence>
<gene>
    <name evidence="1" type="ORF">TPAB3V08_LOCUS13234</name>
</gene>
<accession>A0ABN7PJH5</accession>
<protein>
    <submittedName>
        <fullName evidence="1">Uncharacterized protein</fullName>
    </submittedName>
</protein>
<reference evidence="1" key="1">
    <citation type="submission" date="2021-03" db="EMBL/GenBank/DDBJ databases">
        <authorList>
            <person name="Tran Van P."/>
        </authorList>
    </citation>
    <scope>NUCLEOTIDE SEQUENCE</scope>
</reference>
<dbReference type="Proteomes" id="UP001153148">
    <property type="component" value="Unassembled WGS sequence"/>
</dbReference>
<sequence>MPDKKTKGKIKKKNKCDTKYPGLTDIKAQQNTSLSRLSKKIFKKSAMKRVARSLDAQDHKRFRDKYGDQFHYMYDTA</sequence>
<dbReference type="PANTHER" id="PTHR28670:SF1">
    <property type="entry name" value="UV-STIMULATED SCAFFOLD PROTEIN A"/>
    <property type="match status" value="1"/>
</dbReference>
<organism evidence="1 2">
    <name type="scientific">Timema podura</name>
    <name type="common">Walking stick</name>
    <dbReference type="NCBI Taxonomy" id="61482"/>
    <lineage>
        <taxon>Eukaryota</taxon>
        <taxon>Metazoa</taxon>
        <taxon>Ecdysozoa</taxon>
        <taxon>Arthropoda</taxon>
        <taxon>Hexapoda</taxon>
        <taxon>Insecta</taxon>
        <taxon>Pterygota</taxon>
        <taxon>Neoptera</taxon>
        <taxon>Polyneoptera</taxon>
        <taxon>Phasmatodea</taxon>
        <taxon>Timematodea</taxon>
        <taxon>Timematoidea</taxon>
        <taxon>Timematidae</taxon>
        <taxon>Timema</taxon>
    </lineage>
</organism>
<dbReference type="EMBL" id="CAJPIN010052473">
    <property type="protein sequence ID" value="CAG2066291.1"/>
    <property type="molecule type" value="Genomic_DNA"/>
</dbReference>
<evidence type="ECO:0000313" key="1">
    <source>
        <dbReference type="EMBL" id="CAG2066291.1"/>
    </source>
</evidence>
<keyword evidence="2" id="KW-1185">Reference proteome</keyword>
<dbReference type="PANTHER" id="PTHR28670">
    <property type="entry name" value="UV-STIMULATED SCAFFOLD PROTEIN A"/>
    <property type="match status" value="1"/>
</dbReference>
<name>A0ABN7PJH5_TIMPD</name>
<dbReference type="InterPro" id="IPR018610">
    <property type="entry name" value="UVSSA"/>
</dbReference>
<comment type="caution">
    <text evidence="1">The sequence shown here is derived from an EMBL/GenBank/DDBJ whole genome shotgun (WGS) entry which is preliminary data.</text>
</comment>
<proteinExistence type="predicted"/>